<dbReference type="InterPro" id="IPR000014">
    <property type="entry name" value="PAS"/>
</dbReference>
<sequence>MFGYISCDGSFVAFNSVWEEILGFTRLELQNSEWSSFIHPEEREEVLTEIEEVKTGKRDIITFENRFQCKDTSYRWLRWCAIKDAEKQLCYVVATDITPQRQLEARLKESETRFQQLAAKHVHEADLLHTLMENTPDHIYFKDTESRFIRINRSLADRFGLKNPVEAVHKPTLTSSPVNMLNKHIRTNKMSLNLGNQLRGNRKERPGPMNRIRGYQRLKSQFEIEKDA</sequence>
<protein>
    <recommendedName>
        <fullName evidence="1">PAS domain-containing protein</fullName>
    </recommendedName>
</protein>
<evidence type="ECO:0000313" key="2">
    <source>
        <dbReference type="EMBL" id="CAI8014585.1"/>
    </source>
</evidence>
<accession>A0AA35RN40</accession>
<dbReference type="EMBL" id="CASHTH010001376">
    <property type="protein sequence ID" value="CAI8014585.1"/>
    <property type="molecule type" value="Genomic_DNA"/>
</dbReference>
<gene>
    <name evidence="2" type="ORF">GBAR_LOCUS9095</name>
</gene>
<dbReference type="PROSITE" id="PS50112">
    <property type="entry name" value="PAS"/>
    <property type="match status" value="1"/>
</dbReference>
<dbReference type="NCBIfam" id="TIGR00229">
    <property type="entry name" value="sensory_box"/>
    <property type="match status" value="1"/>
</dbReference>
<dbReference type="Pfam" id="PF08447">
    <property type="entry name" value="PAS_3"/>
    <property type="match status" value="1"/>
</dbReference>
<comment type="caution">
    <text evidence="2">The sequence shown here is derived from an EMBL/GenBank/DDBJ whole genome shotgun (WGS) entry which is preliminary data.</text>
</comment>
<dbReference type="AlphaFoldDB" id="A0AA35RN40"/>
<evidence type="ECO:0000313" key="3">
    <source>
        <dbReference type="Proteomes" id="UP001174909"/>
    </source>
</evidence>
<keyword evidence="3" id="KW-1185">Reference proteome</keyword>
<name>A0AA35RN40_GEOBA</name>
<dbReference type="SUPFAM" id="SSF55785">
    <property type="entry name" value="PYP-like sensor domain (PAS domain)"/>
    <property type="match status" value="2"/>
</dbReference>
<dbReference type="CDD" id="cd00130">
    <property type="entry name" value="PAS"/>
    <property type="match status" value="1"/>
</dbReference>
<reference evidence="2" key="1">
    <citation type="submission" date="2023-03" db="EMBL/GenBank/DDBJ databases">
        <authorList>
            <person name="Steffen K."/>
            <person name="Cardenas P."/>
        </authorList>
    </citation>
    <scope>NUCLEOTIDE SEQUENCE</scope>
</reference>
<organism evidence="2 3">
    <name type="scientific">Geodia barretti</name>
    <name type="common">Barrett's horny sponge</name>
    <dbReference type="NCBI Taxonomy" id="519541"/>
    <lineage>
        <taxon>Eukaryota</taxon>
        <taxon>Metazoa</taxon>
        <taxon>Porifera</taxon>
        <taxon>Demospongiae</taxon>
        <taxon>Heteroscleromorpha</taxon>
        <taxon>Tetractinellida</taxon>
        <taxon>Astrophorina</taxon>
        <taxon>Geodiidae</taxon>
        <taxon>Geodia</taxon>
    </lineage>
</organism>
<dbReference type="Pfam" id="PF13188">
    <property type="entry name" value="PAS_8"/>
    <property type="match status" value="1"/>
</dbReference>
<dbReference type="Proteomes" id="UP001174909">
    <property type="component" value="Unassembled WGS sequence"/>
</dbReference>
<dbReference type="InterPro" id="IPR035965">
    <property type="entry name" value="PAS-like_dom_sf"/>
</dbReference>
<dbReference type="Gene3D" id="3.30.450.20">
    <property type="entry name" value="PAS domain"/>
    <property type="match status" value="2"/>
</dbReference>
<proteinExistence type="predicted"/>
<evidence type="ECO:0000259" key="1">
    <source>
        <dbReference type="PROSITE" id="PS50112"/>
    </source>
</evidence>
<dbReference type="InterPro" id="IPR013655">
    <property type="entry name" value="PAS_fold_3"/>
</dbReference>
<feature type="domain" description="PAS" evidence="1">
    <location>
        <begin position="8"/>
        <end position="57"/>
    </location>
</feature>